<evidence type="ECO:0000259" key="9">
    <source>
        <dbReference type="PROSITE" id="PS51905"/>
    </source>
</evidence>
<protein>
    <submittedName>
        <fullName evidence="10">TRAF family member-associated NF-kappa-B activator-like protein</fullName>
    </submittedName>
</protein>
<proteinExistence type="evidence at transcript level"/>
<evidence type="ECO:0000256" key="1">
    <source>
        <dbReference type="ARBA" id="ARBA00022553"/>
    </source>
</evidence>
<dbReference type="PANTHER" id="PTHR15249:SF0">
    <property type="entry name" value="TRAF FAMILY MEMBER-ASSOCIATED NF-KAPPA-B ACTIVATOR"/>
    <property type="match status" value="1"/>
</dbReference>
<dbReference type="PANTHER" id="PTHR15249">
    <property type="entry name" value="TRAF FAMILY MEMBER-ASSOCIATED NF-KAPPA-B ACTIVATOR"/>
    <property type="match status" value="1"/>
</dbReference>
<evidence type="ECO:0000313" key="10">
    <source>
        <dbReference type="EMBL" id="AFP00825.1"/>
    </source>
</evidence>
<evidence type="ECO:0000256" key="4">
    <source>
        <dbReference type="ARBA" id="ARBA00022833"/>
    </source>
</evidence>
<feature type="coiled-coil region" evidence="7">
    <location>
        <begin position="15"/>
        <end position="42"/>
    </location>
</feature>
<feature type="domain" description="UBZ1-type" evidence="9">
    <location>
        <begin position="435"/>
        <end position="462"/>
    </location>
</feature>
<feature type="region of interest" description="Disordered" evidence="8">
    <location>
        <begin position="62"/>
        <end position="87"/>
    </location>
</feature>
<keyword evidence="4" id="KW-0862">Zinc</keyword>
<reference evidence="10" key="1">
    <citation type="journal article" date="2014" name="Nature">
        <title>Elephant shark genome provides unique insights into gnathostome evolution.</title>
        <authorList>
            <consortium name="International Elephant Shark Genome Sequencing Consortium"/>
            <person name="Venkatesh B."/>
            <person name="Lee A.P."/>
            <person name="Ravi V."/>
            <person name="Maurya A.K."/>
            <person name="Lian M.M."/>
            <person name="Swann J.B."/>
            <person name="Ohta Y."/>
            <person name="Flajnik M.F."/>
            <person name="Sutoh Y."/>
            <person name="Kasahara M."/>
            <person name="Hoon S."/>
            <person name="Gangu V."/>
            <person name="Roy S.W."/>
            <person name="Irimia M."/>
            <person name="Korzh V."/>
            <person name="Kondrychyn I."/>
            <person name="Lim Z.W."/>
            <person name="Tay B.H."/>
            <person name="Tohari S."/>
            <person name="Kong K.W."/>
            <person name="Ho S."/>
            <person name="Lorente-Galdos B."/>
            <person name="Quilez J."/>
            <person name="Marques-Bonet T."/>
            <person name="Raney B.J."/>
            <person name="Ingham P.W."/>
            <person name="Tay A."/>
            <person name="Hillier L.W."/>
            <person name="Minx P."/>
            <person name="Boehm T."/>
            <person name="Wilson R.K."/>
            <person name="Brenner S."/>
            <person name="Warren W.C."/>
        </authorList>
    </citation>
    <scope>NUCLEOTIDE SEQUENCE</scope>
    <source>
        <tissue evidence="10">Gills</tissue>
    </source>
</reference>
<evidence type="ECO:0000256" key="3">
    <source>
        <dbReference type="ARBA" id="ARBA00022771"/>
    </source>
</evidence>
<feature type="compositionally biased region" description="Basic and acidic residues" evidence="8">
    <location>
        <begin position="64"/>
        <end position="78"/>
    </location>
</feature>
<keyword evidence="3 6" id="KW-0863">Zinc-finger</keyword>
<feature type="region of interest" description="Disordered" evidence="8">
    <location>
        <begin position="334"/>
        <end position="356"/>
    </location>
</feature>
<keyword evidence="5 7" id="KW-0175">Coiled coil</keyword>
<keyword evidence="1" id="KW-0597">Phosphoprotein</keyword>
<dbReference type="GO" id="GO:0008270">
    <property type="term" value="F:zinc ion binding"/>
    <property type="evidence" value="ECO:0007669"/>
    <property type="project" value="UniProtKB-KW"/>
</dbReference>
<evidence type="ECO:0000256" key="2">
    <source>
        <dbReference type="ARBA" id="ARBA00022723"/>
    </source>
</evidence>
<dbReference type="GO" id="GO:0043124">
    <property type="term" value="P:negative regulation of canonical NF-kappaB signal transduction"/>
    <property type="evidence" value="ECO:0007669"/>
    <property type="project" value="InterPro"/>
</dbReference>
<dbReference type="AlphaFoldDB" id="V9KR41"/>
<dbReference type="EMBL" id="JW868307">
    <property type="protein sequence ID" value="AFP00825.1"/>
    <property type="molecule type" value="mRNA"/>
</dbReference>
<dbReference type="InterPro" id="IPR039669">
    <property type="entry name" value="TANK"/>
</dbReference>
<dbReference type="Pfam" id="PF12845">
    <property type="entry name" value="TBD"/>
    <property type="match status" value="1"/>
</dbReference>
<accession>V9KR41</accession>
<evidence type="ECO:0000256" key="6">
    <source>
        <dbReference type="PROSITE-ProRule" id="PRU01253"/>
    </source>
</evidence>
<sequence>MNKNNLEDPYDACCLGCREKDIKTLEQRIDDLQRELAVKSNVIINLQCASTIPRGEALDTLAHGTKDDLPKPRRRDSQRPAAFHLSEDPTAVLTRERDCKLTAENSQLNERINKFQDEQKQFKSIIEQQEQELRMLRKQLDVGLYRHDQQQCHHPDVKVNRKMADPFSLKAGPSAKTDHLTNEEELEMFFQQICQQFKQLSTLTTKQAELLGKSKYSNNTIDLDFSIPIQCTDEGAHEQAEGPCIGKEGKKVCKGPSTAQGSGVYQNQLPVVQSLSELNIKFPPSDGDYEFLNSAAEKPQTKPAFEGPGDTVEKAVLKDTVQDMACKKFNKPECTSLETSPEEPTTEAAQNPFCDEQKPSTNFTVLTYVKDDNSPFRNPAGPAHKPFRNIEESHKVFQSSPTEIRGPQKTLWTPHHNKDGILPQGAGNSDLESNSKICEFCHKVFPAGTKSKEDFLRHLNSHFKDGAKNGF</sequence>
<dbReference type="InterPro" id="IPR041641">
    <property type="entry name" value="CALCOCO1/2_Zn_UBZ1"/>
</dbReference>
<evidence type="ECO:0000256" key="8">
    <source>
        <dbReference type="SAM" id="MobiDB-lite"/>
    </source>
</evidence>
<feature type="coiled-coil region" evidence="7">
    <location>
        <begin position="112"/>
        <end position="139"/>
    </location>
</feature>
<name>V9KR41_CALMI</name>
<evidence type="ECO:0000256" key="7">
    <source>
        <dbReference type="SAM" id="Coils"/>
    </source>
</evidence>
<keyword evidence="2" id="KW-0479">Metal-binding</keyword>
<dbReference type="InterPro" id="IPR024581">
    <property type="entry name" value="TBD"/>
</dbReference>
<organism evidence="10">
    <name type="scientific">Callorhinchus milii</name>
    <name type="common">Ghost shark</name>
    <dbReference type="NCBI Taxonomy" id="7868"/>
    <lineage>
        <taxon>Eukaryota</taxon>
        <taxon>Metazoa</taxon>
        <taxon>Chordata</taxon>
        <taxon>Craniata</taxon>
        <taxon>Vertebrata</taxon>
        <taxon>Chondrichthyes</taxon>
        <taxon>Holocephali</taxon>
        <taxon>Chimaeriformes</taxon>
        <taxon>Callorhinchidae</taxon>
        <taxon>Callorhinchus</taxon>
    </lineage>
</organism>
<evidence type="ECO:0000256" key="5">
    <source>
        <dbReference type="ARBA" id="ARBA00023054"/>
    </source>
</evidence>
<dbReference type="PROSITE" id="PS51905">
    <property type="entry name" value="ZF_UBZ1"/>
    <property type="match status" value="1"/>
</dbReference>